<feature type="region of interest" description="Disordered" evidence="1">
    <location>
        <begin position="1"/>
        <end position="68"/>
    </location>
</feature>
<name>A0A9P6B3A3_9AGAM</name>
<evidence type="ECO:0000313" key="2">
    <source>
        <dbReference type="EMBL" id="KAF9516165.1"/>
    </source>
</evidence>
<sequence>MLGIESSGSDADADWDPAISTGVHDGENFSDTNNTKDVHVQSTGKEPSPVCSVAKKASPGPHGHGGRFSQAQLDEVEKHAELFQVAKVAGALKKYQQPNAWNLFQHQQKKLKKTPSGLRKGGAIIHQHLQPTYVKLHDELGGPSSDAWHEHHNTLIDDLSTEKASDTACISMSGDDALHQIGVHLVYLMVSDLASSTAAHGQNSINFNSEELRAWVDHEWNSCDTPEMKRPLASLYTYILEQKGVAEDLVKFCKDQDETTCAKEMKDQYTLWKAVSTDLLRMLWSLQLDYKTMPWSLILQKMRSLQIHCVYWPDIEGMPLLGTFGSNDLKTHHWQLLYYLICSTDVFTTLCFEQIGDYDRGDDDILVTRMNNVPLLTVWQAEGLQKGKKWSGSKVLQVLLPSVSGGLKPAKRKGKGSPKVPPLH</sequence>
<gene>
    <name evidence="2" type="ORF">BS47DRAFT_1360557</name>
</gene>
<evidence type="ECO:0000256" key="1">
    <source>
        <dbReference type="SAM" id="MobiDB-lite"/>
    </source>
</evidence>
<protein>
    <submittedName>
        <fullName evidence="2">Uncharacterized protein</fullName>
    </submittedName>
</protein>
<comment type="caution">
    <text evidence="2">The sequence shown here is derived from an EMBL/GenBank/DDBJ whole genome shotgun (WGS) entry which is preliminary data.</text>
</comment>
<proteinExistence type="predicted"/>
<dbReference type="AlphaFoldDB" id="A0A9P6B3A3"/>
<organism evidence="2 3">
    <name type="scientific">Hydnum rufescens UP504</name>
    <dbReference type="NCBI Taxonomy" id="1448309"/>
    <lineage>
        <taxon>Eukaryota</taxon>
        <taxon>Fungi</taxon>
        <taxon>Dikarya</taxon>
        <taxon>Basidiomycota</taxon>
        <taxon>Agaricomycotina</taxon>
        <taxon>Agaricomycetes</taxon>
        <taxon>Cantharellales</taxon>
        <taxon>Hydnaceae</taxon>
        <taxon>Hydnum</taxon>
    </lineage>
</organism>
<keyword evidence="3" id="KW-1185">Reference proteome</keyword>
<dbReference type="Proteomes" id="UP000886523">
    <property type="component" value="Unassembled WGS sequence"/>
</dbReference>
<evidence type="ECO:0000313" key="3">
    <source>
        <dbReference type="Proteomes" id="UP000886523"/>
    </source>
</evidence>
<dbReference type="EMBL" id="MU128943">
    <property type="protein sequence ID" value="KAF9516165.1"/>
    <property type="molecule type" value="Genomic_DNA"/>
</dbReference>
<accession>A0A9P6B3A3</accession>
<reference evidence="2" key="1">
    <citation type="journal article" date="2020" name="Nat. Commun.">
        <title>Large-scale genome sequencing of mycorrhizal fungi provides insights into the early evolution of symbiotic traits.</title>
        <authorList>
            <person name="Miyauchi S."/>
            <person name="Kiss E."/>
            <person name="Kuo A."/>
            <person name="Drula E."/>
            <person name="Kohler A."/>
            <person name="Sanchez-Garcia M."/>
            <person name="Morin E."/>
            <person name="Andreopoulos B."/>
            <person name="Barry K.W."/>
            <person name="Bonito G."/>
            <person name="Buee M."/>
            <person name="Carver A."/>
            <person name="Chen C."/>
            <person name="Cichocki N."/>
            <person name="Clum A."/>
            <person name="Culley D."/>
            <person name="Crous P.W."/>
            <person name="Fauchery L."/>
            <person name="Girlanda M."/>
            <person name="Hayes R.D."/>
            <person name="Keri Z."/>
            <person name="LaButti K."/>
            <person name="Lipzen A."/>
            <person name="Lombard V."/>
            <person name="Magnuson J."/>
            <person name="Maillard F."/>
            <person name="Murat C."/>
            <person name="Nolan M."/>
            <person name="Ohm R.A."/>
            <person name="Pangilinan J."/>
            <person name="Pereira M.F."/>
            <person name="Perotto S."/>
            <person name="Peter M."/>
            <person name="Pfister S."/>
            <person name="Riley R."/>
            <person name="Sitrit Y."/>
            <person name="Stielow J.B."/>
            <person name="Szollosi G."/>
            <person name="Zifcakova L."/>
            <person name="Stursova M."/>
            <person name="Spatafora J.W."/>
            <person name="Tedersoo L."/>
            <person name="Vaario L.M."/>
            <person name="Yamada A."/>
            <person name="Yan M."/>
            <person name="Wang P."/>
            <person name="Xu J."/>
            <person name="Bruns T."/>
            <person name="Baldrian P."/>
            <person name="Vilgalys R."/>
            <person name="Dunand C."/>
            <person name="Henrissat B."/>
            <person name="Grigoriev I.V."/>
            <person name="Hibbett D."/>
            <person name="Nagy L.G."/>
            <person name="Martin F.M."/>
        </authorList>
    </citation>
    <scope>NUCLEOTIDE SEQUENCE</scope>
    <source>
        <strain evidence="2">UP504</strain>
    </source>
</reference>